<keyword evidence="1" id="KW-1133">Transmembrane helix</keyword>
<feature type="transmembrane region" description="Helical" evidence="1">
    <location>
        <begin position="59"/>
        <end position="77"/>
    </location>
</feature>
<feature type="transmembrane region" description="Helical" evidence="1">
    <location>
        <begin position="6"/>
        <end position="28"/>
    </location>
</feature>
<proteinExistence type="predicted"/>
<organism evidence="2">
    <name type="scientific">uncultured Frankineae bacterium</name>
    <dbReference type="NCBI Taxonomy" id="437475"/>
    <lineage>
        <taxon>Bacteria</taxon>
        <taxon>Bacillati</taxon>
        <taxon>Actinomycetota</taxon>
        <taxon>Actinomycetes</taxon>
        <taxon>Frankiales</taxon>
        <taxon>environmental samples</taxon>
    </lineage>
</organism>
<sequence length="87" mass="9337">MAPSTVVLVVGYVLAVPFTVFVPGFLRLWRRREPWAYACAQGGAALIVAGWLARGAWPSAAVNAAWLVGFGIAYARAGRARAGRLHR</sequence>
<evidence type="ECO:0000313" key="2">
    <source>
        <dbReference type="EMBL" id="CAA9344653.1"/>
    </source>
</evidence>
<dbReference type="EMBL" id="CADCUE010000179">
    <property type="protein sequence ID" value="CAA9344653.1"/>
    <property type="molecule type" value="Genomic_DNA"/>
</dbReference>
<gene>
    <name evidence="2" type="ORF">AVDCRST_MAG16-2006</name>
</gene>
<reference evidence="2" key="1">
    <citation type="submission" date="2020-02" db="EMBL/GenBank/DDBJ databases">
        <authorList>
            <person name="Meier V. D."/>
        </authorList>
    </citation>
    <scope>NUCLEOTIDE SEQUENCE</scope>
    <source>
        <strain evidence="2">AVDCRST_MAG16</strain>
    </source>
</reference>
<dbReference type="AlphaFoldDB" id="A0A6J4M081"/>
<name>A0A6J4M081_9ACTN</name>
<keyword evidence="1" id="KW-0812">Transmembrane</keyword>
<protein>
    <recommendedName>
        <fullName evidence="3">Integral membrane protein</fullName>
    </recommendedName>
</protein>
<accession>A0A6J4M081</accession>
<evidence type="ECO:0000256" key="1">
    <source>
        <dbReference type="SAM" id="Phobius"/>
    </source>
</evidence>
<evidence type="ECO:0008006" key="3">
    <source>
        <dbReference type="Google" id="ProtNLM"/>
    </source>
</evidence>
<feature type="transmembrane region" description="Helical" evidence="1">
    <location>
        <begin position="35"/>
        <end position="53"/>
    </location>
</feature>
<keyword evidence="1" id="KW-0472">Membrane</keyword>